<evidence type="ECO:0000313" key="1">
    <source>
        <dbReference type="EMBL" id="CAE7286036.1"/>
    </source>
</evidence>
<dbReference type="Proteomes" id="UP000649617">
    <property type="component" value="Unassembled WGS sequence"/>
</dbReference>
<organism evidence="1 2">
    <name type="scientific">Symbiodinium pilosum</name>
    <name type="common">Dinoflagellate</name>
    <dbReference type="NCBI Taxonomy" id="2952"/>
    <lineage>
        <taxon>Eukaryota</taxon>
        <taxon>Sar</taxon>
        <taxon>Alveolata</taxon>
        <taxon>Dinophyceae</taxon>
        <taxon>Suessiales</taxon>
        <taxon>Symbiodiniaceae</taxon>
        <taxon>Symbiodinium</taxon>
    </lineage>
</organism>
<protein>
    <submittedName>
        <fullName evidence="1">Uncharacterized protein</fullName>
    </submittedName>
</protein>
<name>A0A812N2U6_SYMPI</name>
<comment type="caution">
    <text evidence="1">The sequence shown here is derived from an EMBL/GenBank/DDBJ whole genome shotgun (WGS) entry which is preliminary data.</text>
</comment>
<reference evidence="1" key="1">
    <citation type="submission" date="2021-02" db="EMBL/GenBank/DDBJ databases">
        <authorList>
            <person name="Dougan E. K."/>
            <person name="Rhodes N."/>
            <person name="Thang M."/>
            <person name="Chan C."/>
        </authorList>
    </citation>
    <scope>NUCLEOTIDE SEQUENCE</scope>
</reference>
<accession>A0A812N2U6</accession>
<evidence type="ECO:0000313" key="2">
    <source>
        <dbReference type="Proteomes" id="UP000649617"/>
    </source>
</evidence>
<dbReference type="AlphaFoldDB" id="A0A812N2U6"/>
<sequence>MPHVFNHDKNEFEQIHSHLAGAVKKRQRVSESMKFLLAQEATLTKKEEARAKRKEAMKD</sequence>
<gene>
    <name evidence="1" type="ORF">SPIL2461_LOCUS6421</name>
</gene>
<dbReference type="EMBL" id="CAJNIZ010009668">
    <property type="protein sequence ID" value="CAE7286036.1"/>
    <property type="molecule type" value="Genomic_DNA"/>
</dbReference>
<proteinExistence type="predicted"/>
<dbReference type="OrthoDB" id="10583893at2759"/>
<keyword evidence="2" id="KW-1185">Reference proteome</keyword>